<evidence type="ECO:0000313" key="17">
    <source>
        <dbReference type="Proteomes" id="UP001153269"/>
    </source>
</evidence>
<dbReference type="GO" id="GO:0016020">
    <property type="term" value="C:membrane"/>
    <property type="evidence" value="ECO:0007669"/>
    <property type="project" value="UniProtKB-SubCell"/>
</dbReference>
<feature type="domain" description="Sushi" evidence="15">
    <location>
        <begin position="1739"/>
        <end position="1797"/>
    </location>
</feature>
<dbReference type="InterPro" id="IPR035914">
    <property type="entry name" value="Sperma_CUB_dom_sf"/>
</dbReference>
<evidence type="ECO:0000256" key="3">
    <source>
        <dbReference type="ARBA" id="ARBA00022692"/>
    </source>
</evidence>
<gene>
    <name evidence="16" type="ORF">PLEPLA_LOCUS38617</name>
</gene>
<keyword evidence="9" id="KW-0325">Glycoprotein</keyword>
<dbReference type="SMART" id="SM00042">
    <property type="entry name" value="CUB"/>
    <property type="match status" value="3"/>
</dbReference>
<keyword evidence="3 13" id="KW-0812">Transmembrane</keyword>
<feature type="disulfide bond" evidence="11">
    <location>
        <begin position="1648"/>
        <end position="1675"/>
    </location>
</feature>
<keyword evidence="17" id="KW-1185">Reference proteome</keyword>
<evidence type="ECO:0000256" key="8">
    <source>
        <dbReference type="ARBA" id="ARBA00023157"/>
    </source>
</evidence>
<feature type="disulfide bond" evidence="11">
    <location>
        <begin position="1288"/>
        <end position="1315"/>
    </location>
</feature>
<feature type="region of interest" description="Disordered" evidence="12">
    <location>
        <begin position="364"/>
        <end position="412"/>
    </location>
</feature>
<dbReference type="Gene3D" id="2.60.120.290">
    <property type="entry name" value="Spermadhesin, CUB domain"/>
    <property type="match status" value="4"/>
</dbReference>
<comment type="subcellular location">
    <subcellularLocation>
        <location evidence="1">Membrane</location>
    </subcellularLocation>
</comment>
<feature type="domain" description="CUB" evidence="14">
    <location>
        <begin position="133"/>
        <end position="241"/>
    </location>
</feature>
<feature type="domain" description="Sushi" evidence="15">
    <location>
        <begin position="1620"/>
        <end position="1677"/>
    </location>
</feature>
<evidence type="ECO:0000313" key="16">
    <source>
        <dbReference type="EMBL" id="CAB1450925.1"/>
    </source>
</evidence>
<feature type="disulfide bond" evidence="11">
    <location>
        <begin position="1054"/>
        <end position="1081"/>
    </location>
</feature>
<comment type="caution">
    <text evidence="16">The sequence shown here is derived from an EMBL/GenBank/DDBJ whole genome shotgun (WGS) entry which is preliminary data.</text>
</comment>
<feature type="domain" description="Sushi" evidence="15">
    <location>
        <begin position="437"/>
        <end position="498"/>
    </location>
</feature>
<feature type="domain" description="Sushi" evidence="15">
    <location>
        <begin position="961"/>
        <end position="1025"/>
    </location>
</feature>
<feature type="domain" description="Sushi" evidence="15">
    <location>
        <begin position="1318"/>
        <end position="1375"/>
    </location>
</feature>
<feature type="non-terminal residue" evidence="16">
    <location>
        <position position="1"/>
    </location>
</feature>
<dbReference type="FunFam" id="2.10.70.10:FF:000002">
    <property type="entry name" value="CUB and Sushi multiple domains 3"/>
    <property type="match status" value="1"/>
</dbReference>
<comment type="similarity">
    <text evidence="10">Belongs to the CSMD family.</text>
</comment>
<dbReference type="InterPro" id="IPR051277">
    <property type="entry name" value="SEZ6_CSMD_C4BPB_Regulators"/>
</dbReference>
<keyword evidence="2 11" id="KW-0768">Sushi</keyword>
<feature type="domain" description="Sushi" evidence="15">
    <location>
        <begin position="1798"/>
        <end position="1857"/>
    </location>
</feature>
<feature type="domain" description="Sushi" evidence="15">
    <location>
        <begin position="1501"/>
        <end position="1559"/>
    </location>
</feature>
<feature type="disulfide bond" evidence="11">
    <location>
        <begin position="1706"/>
        <end position="1733"/>
    </location>
</feature>
<feature type="disulfide bond" evidence="11">
    <location>
        <begin position="1407"/>
        <end position="1434"/>
    </location>
</feature>
<feature type="domain" description="Sushi" evidence="15">
    <location>
        <begin position="1255"/>
        <end position="1317"/>
    </location>
</feature>
<dbReference type="PROSITE" id="PS01180">
    <property type="entry name" value="CUB"/>
    <property type="match status" value="4"/>
</dbReference>
<feature type="disulfide bond" evidence="11">
    <location>
        <begin position="1530"/>
        <end position="1557"/>
    </location>
</feature>
<sequence length="2096" mass="227984">IQVISFVTEQNWDSLEVFDGGDNTDTMLGSFSGTTVPALLNSTSNQLYLHFFSDISVSAAGFRLEYKTVSLTNCPEPVVPMNSIKVGERLQMNNVVSFQCEPGYTLQGNSHITCMPGTVRRWNYPPPLCIAQCGGIHEEMEGMILSPGFPGNYPSNSDCTWRIYLPVGFGAHLQFLNFSTEANHDFLEIRNGPLDTSAVIGRFSGQDIPASLLTTSHETSVYYHSDHSQNKPGFRFEYQAYELQECLDPEPFRYGVVVGAGFNVGQSISFECLPGYQLMGHSILTCEHGTTRNWDHPFPRCEVPCGVNVTSDNGTIFSPGYPEEYPSSADCSWLITVSSGFGIRLNFTLLQGFAPKVPALSETGDLSASQPGNLTRMKSAHGTGDGPQETARKLGVFTDGEPNDPPSSTSNQVLIRFRSNTEKGGLFRIGYQAYRLQYCLPPPIIPNAEILMASKEFKIGDIVRYRCIPGYQLNGNSILTCRLGTYLEFEGPPPSCDVLIFPVNGSPCAGRLGTNCSSSSGKRNSYQQTCHFSSHWDTEHPDGEESPTQQKLGEVVRERKVKRAAPEPGSAVYALRPPPPTLRPSIPLSSSAFPSLPLSLPLSLPHSPAASSRPAPLASGSCSYVKSVSLSVMDLDLCLTSAEVPEVVSDFANWLDVFPQAPTAPTAPTAGLRWGAGALAARLTGAEGAGHSKQVNLRRAVLDRDVTVSPRFLTTGIEGTPALTCPMNEVLTASTGVIMSQSPGNGFPHFESCSWVVKVEPGYNITFTIEHFQTSRQFDELEIFDGPSRQSTLLITLSGNYSSPLSITSSSNKVYLHWSFDHTTSHKGFRIRYSAAYCSPPSNPLNGTMHSLTGTKLGSTLRFTCDQGFRLIGQSSATCTRTPQGIYQWNAPVPLCQVMSCGMPVPPVNGSVVGQDFSLGATATYQCNPGFLLAGPVTTSVICQEFGRWSPIEAPPRCIPVTCPDIGHSSVEHGRWRLIYGTQNQYDAIMMLICDPGYYYRGQRVIRCQANSTWNYPDPRPVCGIISCGDLGTPPNGNKIGTLTVYGATAIFSCNTGYTLVGSRVRECMSNGLWSGTQVQCLAGHCGSPEPIVNGQINGENYNYRGSVVYQCNPGFRLIGVSVRICEQDHRWSGRTPVCVPITCGHPGNPTFGMTQGNQFNLNDAVRFVCNTGYVLQGAVKSACQGNGQWSNTLPRCKNVRMRRSRVSQESFLSGGCMHKQGDFLPDIRLKPLRSSSNLRDREEWLDRGGRKRVVNCTEPGNVENSVRQLLSSGPHRYSFQTTVSYRCNPGYYLLGTSSISCQGDGTWDRSLPKCLLVLCDRPSMPPYAQISGDRRTVGSVIRYSCIGQRTIIGNTTRMCQLDGQWSGSPPHCSGESSGLCGDPGVPVHGIRLGEEFTVASAVRFSCEPGYMLKGSPERTCLANGTWLGTQPECHAKVAHLFSVGTDFKGPGHIWSLRRGDAHGSLRAQGKLETVMNRTISGGRTDTVGCSLSRGCVHQMVSCGNPGTPRNAQILIHDGLVFSRSITYACRDGYYSTGLLSRHCTVNGTWTGNMPECSVINCGDPGVPANGVRVGNDFTFNQTVSFQCSPGFTMDADRASTLICTKDRTWNGTKPQCKAIICGAPPTIPNGQVVGTDFIWGSSVSYACNQGYQLSLPTVLTCQGTGNWSGEKPQCFPVFCGDPGMPAQGRREDRGFTYLSSVSFSCYPPLVLVGSTRRYCQYDGTWSGTQPSCIDPTHTTCGDPSAPLFGNQNNSQGYQISSTVFFSCRKGYLLQGSISRTCLPNLTWSGFQPECIAHHCSQPELPAQADVRAIELPSLGYTLIYTCQPGFYLAGGSEHRTCRSDGSWTGKQPLCAADNRPSGKSPVGTVQEPPSKLPVPGGVFAKNSLWRGSYEYLGKKQPAMLSITAFEPFSNRVNGTLIDHSGVELKLAGTYKKEEAQLLLQIHQIRGPVEIFVNKFKIDNWALDGHVSYIPSSNSFVYQGFVRGKSFGQFGLQRLENLDPSREIPGYNSASNSSSVAAAILVPFIAMIIAGFALYLYKHRRRPKVPFNGYVGHENTNGRATFENPMYDRNIQPTDILASETEFTVSTVCTAV</sequence>
<dbReference type="SMART" id="SM00032">
    <property type="entry name" value="CCP"/>
    <property type="match status" value="18"/>
</dbReference>
<keyword evidence="5" id="KW-0677">Repeat</keyword>
<evidence type="ECO:0000256" key="5">
    <source>
        <dbReference type="ARBA" id="ARBA00022737"/>
    </source>
</evidence>
<dbReference type="FunFam" id="2.10.70.10:FF:000014">
    <property type="entry name" value="Membrane cofactor protein"/>
    <property type="match status" value="1"/>
</dbReference>
<dbReference type="PANTHER" id="PTHR45656">
    <property type="entry name" value="PROTEIN CBR-CLEC-78"/>
    <property type="match status" value="1"/>
</dbReference>
<dbReference type="PANTHER" id="PTHR45656:SF4">
    <property type="entry name" value="PROTEIN CBR-CLEC-78"/>
    <property type="match status" value="1"/>
</dbReference>
<keyword evidence="8 11" id="KW-1015">Disulfide bond</keyword>
<feature type="disulfide bond" evidence="11">
    <location>
        <begin position="1170"/>
        <end position="1197"/>
    </location>
</feature>
<reference evidence="16" key="1">
    <citation type="submission" date="2020-03" db="EMBL/GenBank/DDBJ databases">
        <authorList>
            <person name="Weist P."/>
        </authorList>
    </citation>
    <scope>NUCLEOTIDE SEQUENCE</scope>
</reference>
<dbReference type="Pfam" id="PF00084">
    <property type="entry name" value="Sushi"/>
    <property type="match status" value="18"/>
</dbReference>
<dbReference type="CDD" id="cd00041">
    <property type="entry name" value="CUB"/>
    <property type="match status" value="4"/>
</dbReference>
<feature type="transmembrane region" description="Helical" evidence="13">
    <location>
        <begin position="2020"/>
        <end position="2041"/>
    </location>
</feature>
<feature type="domain" description="Sushi" evidence="15">
    <location>
        <begin position="1560"/>
        <end position="1619"/>
    </location>
</feature>
<feature type="compositionally biased region" description="Polar residues" evidence="12">
    <location>
        <begin position="364"/>
        <end position="373"/>
    </location>
</feature>
<feature type="domain" description="Sushi" evidence="15">
    <location>
        <begin position="1026"/>
        <end position="1083"/>
    </location>
</feature>
<feature type="domain" description="Sushi" evidence="15">
    <location>
        <begin position="244"/>
        <end position="303"/>
    </location>
</feature>
<keyword evidence="7 13" id="KW-0472">Membrane</keyword>
<evidence type="ECO:0000256" key="6">
    <source>
        <dbReference type="ARBA" id="ARBA00022989"/>
    </source>
</evidence>
<dbReference type="InterPro" id="IPR000436">
    <property type="entry name" value="Sushi_SCR_CCP_dom"/>
</dbReference>
<dbReference type="InterPro" id="IPR000859">
    <property type="entry name" value="CUB_dom"/>
</dbReference>
<feature type="disulfide bond" evidence="11">
    <location>
        <begin position="1768"/>
        <end position="1795"/>
    </location>
</feature>
<protein>
    <recommendedName>
        <fullName evidence="18">CUB and Sushi multiple domains 2</fullName>
    </recommendedName>
</protein>
<name>A0A9N7VMH9_PLEPL</name>
<keyword evidence="4" id="KW-0732">Signal</keyword>
<evidence type="ECO:0000256" key="2">
    <source>
        <dbReference type="ARBA" id="ARBA00022659"/>
    </source>
</evidence>
<feature type="domain" description="Sushi" evidence="15">
    <location>
        <begin position="899"/>
        <end position="960"/>
    </location>
</feature>
<feature type="domain" description="Sushi" evidence="15">
    <location>
        <begin position="1142"/>
        <end position="1199"/>
    </location>
</feature>
<keyword evidence="6 13" id="KW-1133">Transmembrane helix</keyword>
<evidence type="ECO:0000256" key="7">
    <source>
        <dbReference type="ARBA" id="ARBA00023136"/>
    </source>
</evidence>
<evidence type="ECO:0000259" key="15">
    <source>
        <dbReference type="PROSITE" id="PS50923"/>
    </source>
</evidence>
<evidence type="ECO:0000256" key="1">
    <source>
        <dbReference type="ARBA" id="ARBA00004370"/>
    </source>
</evidence>
<evidence type="ECO:0000256" key="13">
    <source>
        <dbReference type="SAM" id="Phobius"/>
    </source>
</evidence>
<feature type="region of interest" description="Disordered" evidence="12">
    <location>
        <begin position="559"/>
        <end position="578"/>
    </location>
</feature>
<proteinExistence type="inferred from homology"/>
<feature type="disulfide bond" evidence="11">
    <location>
        <begin position="1346"/>
        <end position="1373"/>
    </location>
</feature>
<evidence type="ECO:0000259" key="14">
    <source>
        <dbReference type="PROSITE" id="PS01180"/>
    </source>
</evidence>
<evidence type="ECO:0000256" key="4">
    <source>
        <dbReference type="ARBA" id="ARBA00022729"/>
    </source>
</evidence>
<dbReference type="SUPFAM" id="SSF49854">
    <property type="entry name" value="Spermadhesin, CUB domain"/>
    <property type="match status" value="4"/>
</dbReference>
<evidence type="ECO:0000256" key="9">
    <source>
        <dbReference type="ARBA" id="ARBA00023180"/>
    </source>
</evidence>
<organism evidence="16 17">
    <name type="scientific">Pleuronectes platessa</name>
    <name type="common">European plaice</name>
    <dbReference type="NCBI Taxonomy" id="8262"/>
    <lineage>
        <taxon>Eukaryota</taxon>
        <taxon>Metazoa</taxon>
        <taxon>Chordata</taxon>
        <taxon>Craniata</taxon>
        <taxon>Vertebrata</taxon>
        <taxon>Euteleostomi</taxon>
        <taxon>Actinopterygii</taxon>
        <taxon>Neopterygii</taxon>
        <taxon>Teleostei</taxon>
        <taxon>Neoteleostei</taxon>
        <taxon>Acanthomorphata</taxon>
        <taxon>Carangaria</taxon>
        <taxon>Pleuronectiformes</taxon>
        <taxon>Pleuronectoidei</taxon>
        <taxon>Pleuronectidae</taxon>
        <taxon>Pleuronectes</taxon>
    </lineage>
</organism>
<feature type="domain" description="Sushi" evidence="15">
    <location>
        <begin position="1084"/>
        <end position="1141"/>
    </location>
</feature>
<dbReference type="Pfam" id="PF00431">
    <property type="entry name" value="CUB"/>
    <property type="match status" value="4"/>
</dbReference>
<dbReference type="PROSITE" id="PS50923">
    <property type="entry name" value="SUSHI"/>
    <property type="match status" value="18"/>
</dbReference>
<feature type="domain" description="CUB" evidence="14">
    <location>
        <begin position="725"/>
        <end position="836"/>
    </location>
</feature>
<dbReference type="SUPFAM" id="SSF57535">
    <property type="entry name" value="Complement control module/SCR domain"/>
    <property type="match status" value="18"/>
</dbReference>
<evidence type="ECO:0000256" key="11">
    <source>
        <dbReference type="PROSITE-ProRule" id="PRU00302"/>
    </source>
</evidence>
<feature type="domain" description="CUB" evidence="14">
    <location>
        <begin position="305"/>
        <end position="438"/>
    </location>
</feature>
<feature type="domain" description="Sushi" evidence="15">
    <location>
        <begin position="1379"/>
        <end position="1436"/>
    </location>
</feature>
<dbReference type="FunFam" id="2.10.70.10:FF:000011">
    <property type="entry name" value="CUB and sushi domain-containing protein 3 isoform A"/>
    <property type="match status" value="5"/>
</dbReference>
<evidence type="ECO:0008006" key="18">
    <source>
        <dbReference type="Google" id="ProtNLM"/>
    </source>
</evidence>
<evidence type="ECO:0000256" key="12">
    <source>
        <dbReference type="SAM" id="MobiDB-lite"/>
    </source>
</evidence>
<feature type="domain" description="CUB" evidence="14">
    <location>
        <begin position="1"/>
        <end position="69"/>
    </location>
</feature>
<accession>A0A9N7VMH9</accession>
<dbReference type="Gene3D" id="2.10.70.10">
    <property type="entry name" value="Complement Module, domain 1"/>
    <property type="match status" value="18"/>
</dbReference>
<dbReference type="FunFam" id="2.60.120.290:FF:000001">
    <property type="entry name" value="CUB and sushi domain-containing protein 3 isoform X1"/>
    <property type="match status" value="1"/>
</dbReference>
<dbReference type="CDD" id="cd00033">
    <property type="entry name" value="CCP"/>
    <property type="match status" value="18"/>
</dbReference>
<dbReference type="EMBL" id="CADEAL010004070">
    <property type="protein sequence ID" value="CAB1450925.1"/>
    <property type="molecule type" value="Genomic_DNA"/>
</dbReference>
<dbReference type="InterPro" id="IPR035976">
    <property type="entry name" value="Sushi/SCR/CCP_sf"/>
</dbReference>
<feature type="domain" description="Sushi" evidence="15">
    <location>
        <begin position="836"/>
        <end position="898"/>
    </location>
</feature>
<comment type="caution">
    <text evidence="11">Lacks conserved residue(s) required for the propagation of feature annotation.</text>
</comment>
<evidence type="ECO:0000256" key="10">
    <source>
        <dbReference type="ARBA" id="ARBA00061013"/>
    </source>
</evidence>
<dbReference type="Proteomes" id="UP001153269">
    <property type="component" value="Unassembled WGS sequence"/>
</dbReference>
<feature type="disulfide bond" evidence="11">
    <location>
        <begin position="1112"/>
        <end position="1139"/>
    </location>
</feature>
<feature type="domain" description="Sushi" evidence="15">
    <location>
        <begin position="1678"/>
        <end position="1735"/>
    </location>
</feature>
<feature type="domain" description="Sushi" evidence="15">
    <location>
        <begin position="72"/>
        <end position="131"/>
    </location>
</feature>